<accession>A0A6G1JAP7</accession>
<gene>
    <name evidence="1" type="ORF">K458DRAFT_188635</name>
</gene>
<dbReference type="EMBL" id="MU005575">
    <property type="protein sequence ID" value="KAF2687291.1"/>
    <property type="molecule type" value="Genomic_DNA"/>
</dbReference>
<reference evidence="1" key="1">
    <citation type="journal article" date="2020" name="Stud. Mycol.">
        <title>101 Dothideomycetes genomes: a test case for predicting lifestyles and emergence of pathogens.</title>
        <authorList>
            <person name="Haridas S."/>
            <person name="Albert R."/>
            <person name="Binder M."/>
            <person name="Bloem J."/>
            <person name="Labutti K."/>
            <person name="Salamov A."/>
            <person name="Andreopoulos B."/>
            <person name="Baker S."/>
            <person name="Barry K."/>
            <person name="Bills G."/>
            <person name="Bluhm B."/>
            <person name="Cannon C."/>
            <person name="Castanera R."/>
            <person name="Culley D."/>
            <person name="Daum C."/>
            <person name="Ezra D."/>
            <person name="Gonzalez J."/>
            <person name="Henrissat B."/>
            <person name="Kuo A."/>
            <person name="Liang C."/>
            <person name="Lipzen A."/>
            <person name="Lutzoni F."/>
            <person name="Magnuson J."/>
            <person name="Mondo S."/>
            <person name="Nolan M."/>
            <person name="Ohm R."/>
            <person name="Pangilinan J."/>
            <person name="Park H.-J."/>
            <person name="Ramirez L."/>
            <person name="Alfaro M."/>
            <person name="Sun H."/>
            <person name="Tritt A."/>
            <person name="Yoshinaga Y."/>
            <person name="Zwiers L.-H."/>
            <person name="Turgeon B."/>
            <person name="Goodwin S."/>
            <person name="Spatafora J."/>
            <person name="Crous P."/>
            <person name="Grigoriev I."/>
        </authorList>
    </citation>
    <scope>NUCLEOTIDE SEQUENCE</scope>
    <source>
        <strain evidence="1">CBS 122367</strain>
    </source>
</reference>
<sequence>MLGQFGFGVMEGCLWVIEHMFPLRQRIYIVSMALWLLLVSLVAGDVCCVSPCVHVYDCLWDSQKRMEKIKRGLG</sequence>
<dbReference type="AlphaFoldDB" id="A0A6G1JAP7"/>
<dbReference type="Proteomes" id="UP000799291">
    <property type="component" value="Unassembled WGS sequence"/>
</dbReference>
<organism evidence="1 2">
    <name type="scientific">Lentithecium fluviatile CBS 122367</name>
    <dbReference type="NCBI Taxonomy" id="1168545"/>
    <lineage>
        <taxon>Eukaryota</taxon>
        <taxon>Fungi</taxon>
        <taxon>Dikarya</taxon>
        <taxon>Ascomycota</taxon>
        <taxon>Pezizomycotina</taxon>
        <taxon>Dothideomycetes</taxon>
        <taxon>Pleosporomycetidae</taxon>
        <taxon>Pleosporales</taxon>
        <taxon>Massarineae</taxon>
        <taxon>Lentitheciaceae</taxon>
        <taxon>Lentithecium</taxon>
    </lineage>
</organism>
<name>A0A6G1JAP7_9PLEO</name>
<protein>
    <submittedName>
        <fullName evidence="1">Uncharacterized protein</fullName>
    </submittedName>
</protein>
<proteinExistence type="predicted"/>
<evidence type="ECO:0000313" key="1">
    <source>
        <dbReference type="EMBL" id="KAF2687291.1"/>
    </source>
</evidence>
<evidence type="ECO:0000313" key="2">
    <source>
        <dbReference type="Proteomes" id="UP000799291"/>
    </source>
</evidence>
<keyword evidence="2" id="KW-1185">Reference proteome</keyword>